<dbReference type="SFLD" id="SFLDF00010">
    <property type="entry name" value="dipeptide_epimerase"/>
    <property type="match status" value="1"/>
</dbReference>
<dbReference type="SUPFAM" id="SSF54826">
    <property type="entry name" value="Enolase N-terminal domain-like"/>
    <property type="match status" value="1"/>
</dbReference>
<dbReference type="InterPro" id="IPR029017">
    <property type="entry name" value="Enolase-like_N"/>
</dbReference>
<dbReference type="PANTHER" id="PTHR48080">
    <property type="entry name" value="D-GALACTONATE DEHYDRATASE-RELATED"/>
    <property type="match status" value="1"/>
</dbReference>
<dbReference type="Proteomes" id="UP000189681">
    <property type="component" value="Unassembled WGS sequence"/>
</dbReference>
<gene>
    <name evidence="9" type="ORF">AYP45_15825</name>
</gene>
<name>A0A1V4AQ79_9BACT</name>
<evidence type="ECO:0000256" key="2">
    <source>
        <dbReference type="ARBA" id="ARBA00022723"/>
    </source>
</evidence>
<dbReference type="SFLD" id="SFLDG00180">
    <property type="entry name" value="muconate_cycloisomerase"/>
    <property type="match status" value="1"/>
</dbReference>
<dbReference type="SUPFAM" id="SSF51604">
    <property type="entry name" value="Enolase C-terminal domain-like"/>
    <property type="match status" value="1"/>
</dbReference>
<evidence type="ECO:0000256" key="7">
    <source>
        <dbReference type="RuleBase" id="RU366006"/>
    </source>
</evidence>
<evidence type="ECO:0000256" key="1">
    <source>
        <dbReference type="ARBA" id="ARBA00008031"/>
    </source>
</evidence>
<dbReference type="InterPro" id="IPR034603">
    <property type="entry name" value="Dipeptide_epimerase"/>
</dbReference>
<reference evidence="9 10" key="1">
    <citation type="journal article" date="2017" name="Water Res.">
        <title>Discovery and metagenomic analysis of an anammox bacterial enrichment related to Candidatus "Brocadia caroliniensis" in a full-scale glycerol-fed nitritation-denitritation separate centrate treatment process.</title>
        <authorList>
            <person name="Park H."/>
            <person name="Brotto A.C."/>
            <person name="van Loosdrecht M.C."/>
            <person name="Chandran K."/>
        </authorList>
    </citation>
    <scope>NUCLEOTIDE SEQUENCE [LARGE SCALE GENOMIC DNA]</scope>
    <source>
        <strain evidence="9">26THWARD</strain>
    </source>
</reference>
<evidence type="ECO:0000256" key="3">
    <source>
        <dbReference type="ARBA" id="ARBA00022842"/>
    </source>
</evidence>
<keyword evidence="2 6" id="KW-0479">Metal-binding</keyword>
<dbReference type="PROSITE" id="PS00909">
    <property type="entry name" value="MR_MLE_2"/>
    <property type="match status" value="1"/>
</dbReference>
<dbReference type="InterPro" id="IPR029065">
    <property type="entry name" value="Enolase_C-like"/>
</dbReference>
<dbReference type="CDD" id="cd03319">
    <property type="entry name" value="L-Ala-DL-Glu_epimerase"/>
    <property type="match status" value="1"/>
</dbReference>
<evidence type="ECO:0000313" key="9">
    <source>
        <dbReference type="EMBL" id="OOP55261.1"/>
    </source>
</evidence>
<dbReference type="AlphaFoldDB" id="A0A1V4AQ79"/>
<sequence length="360" mass="39818">MPFTMNLSYYPLDLKLKHTFQIARETRDIQKNVVVLLKDTDGVDGVGEAAPTRFFGEEVKSVSSVLDQSIDLLKQANPFYLEDITLLLKERFPGDAAARAAIDIALYDMIGKKLKIPLFQLLGLKQPTTTVTSFTIGIDTLEKMCKKVDEAKDFPILKIKAGFKEDIETLRKLRKITKAIFRVDVNTGWTFHEAREKLNCLENLGVELVEQPFPVGSIDALRKVKRHAKIPIFVDEDIKEAKDIPAFSGAVDGINIKLMKCGGVREAIRMIHTARAHGLKIMIGCNIESSVSITAAAHLTPLVDYVDLDGHLLVTNDPYTGVTVDKGRLTLPAGDGLGVSPRNDKALSSSQDWCKQTVCP</sequence>
<dbReference type="EMBL" id="AYTS01000161">
    <property type="protein sequence ID" value="OOP55261.1"/>
    <property type="molecule type" value="Genomic_DNA"/>
</dbReference>
<feature type="binding site" evidence="6">
    <location>
        <position position="184"/>
    </location>
    <ligand>
        <name>Mg(2+)</name>
        <dbReference type="ChEBI" id="CHEBI:18420"/>
    </ligand>
</feature>
<dbReference type="Pfam" id="PF13378">
    <property type="entry name" value="MR_MLE_C"/>
    <property type="match status" value="1"/>
</dbReference>
<dbReference type="STRING" id="1004156.AYP45_15825"/>
<dbReference type="InterPro" id="IPR034593">
    <property type="entry name" value="DgoD-like"/>
</dbReference>
<evidence type="ECO:0000256" key="6">
    <source>
        <dbReference type="PIRSR" id="PIRSR634603-3"/>
    </source>
</evidence>
<dbReference type="Gene3D" id="3.30.390.10">
    <property type="entry name" value="Enolase-like, N-terminal domain"/>
    <property type="match status" value="1"/>
</dbReference>
<evidence type="ECO:0000256" key="4">
    <source>
        <dbReference type="ARBA" id="ARBA00023235"/>
    </source>
</evidence>
<dbReference type="InterPro" id="IPR018110">
    <property type="entry name" value="Mandel_Rmase/mucon_lact_enz_CS"/>
</dbReference>
<feature type="binding site" evidence="6">
    <location>
        <position position="235"/>
    </location>
    <ligand>
        <name>Mg(2+)</name>
        <dbReference type="ChEBI" id="CHEBI:18420"/>
    </ligand>
</feature>
<dbReference type="GO" id="GO:0009063">
    <property type="term" value="P:amino acid catabolic process"/>
    <property type="evidence" value="ECO:0007669"/>
    <property type="project" value="InterPro"/>
</dbReference>
<proteinExistence type="inferred from homology"/>
<dbReference type="SFLD" id="SFLDS00001">
    <property type="entry name" value="Enolase"/>
    <property type="match status" value="1"/>
</dbReference>
<comment type="similarity">
    <text evidence="1 7">Belongs to the mandelate racemase/muconate lactonizing enzyme family.</text>
</comment>
<evidence type="ECO:0000259" key="8">
    <source>
        <dbReference type="SMART" id="SM00922"/>
    </source>
</evidence>
<evidence type="ECO:0000256" key="5">
    <source>
        <dbReference type="PIRSR" id="PIRSR634603-1"/>
    </source>
</evidence>
<evidence type="ECO:0000313" key="10">
    <source>
        <dbReference type="Proteomes" id="UP000189681"/>
    </source>
</evidence>
<keyword evidence="4 7" id="KW-0413">Isomerase</keyword>
<dbReference type="GO" id="GO:0016855">
    <property type="term" value="F:racemase and epimerase activity, acting on amino acids and derivatives"/>
    <property type="evidence" value="ECO:0007669"/>
    <property type="project" value="UniProtKB-UniRule"/>
</dbReference>
<dbReference type="EC" id="5.1.1.-" evidence="7"/>
<keyword evidence="3 6" id="KW-0460">Magnesium</keyword>
<accession>A0A1V4AQ79</accession>
<dbReference type="InterPro" id="IPR013341">
    <property type="entry name" value="Mandelate_racemase_N_dom"/>
</dbReference>
<dbReference type="InterPro" id="IPR036849">
    <property type="entry name" value="Enolase-like_C_sf"/>
</dbReference>
<comment type="caution">
    <text evidence="9">The sequence shown here is derived from an EMBL/GenBank/DDBJ whole genome shotgun (WGS) entry which is preliminary data.</text>
</comment>
<feature type="active site" description="Proton acceptor; specific for (S)-substrate epimerization" evidence="5">
    <location>
        <position position="257"/>
    </location>
</feature>
<dbReference type="InterPro" id="IPR013342">
    <property type="entry name" value="Mandelate_racemase_C"/>
</dbReference>
<dbReference type="PANTHER" id="PTHR48080:SF3">
    <property type="entry name" value="ENOLASE SUPERFAMILY MEMBER DDB_G0284701"/>
    <property type="match status" value="1"/>
</dbReference>
<protein>
    <recommendedName>
        <fullName evidence="7">Dipeptide epimerase</fullName>
        <ecNumber evidence="7">5.1.1.-</ecNumber>
    </recommendedName>
</protein>
<dbReference type="SMART" id="SM00922">
    <property type="entry name" value="MR_MLE"/>
    <property type="match status" value="1"/>
</dbReference>
<feature type="binding site" evidence="6">
    <location>
        <position position="210"/>
    </location>
    <ligand>
        <name>Mg(2+)</name>
        <dbReference type="ChEBI" id="CHEBI:18420"/>
    </ligand>
</feature>
<feature type="domain" description="Mandelate racemase/muconate lactonizing enzyme C-terminal" evidence="8">
    <location>
        <begin position="141"/>
        <end position="231"/>
    </location>
</feature>
<feature type="active site" description="Proton acceptor; specific for (R)-substrate epimerization" evidence="5">
    <location>
        <position position="160"/>
    </location>
</feature>
<comment type="cofactor">
    <cofactor evidence="6 7">
        <name>Mg(2+)</name>
        <dbReference type="ChEBI" id="CHEBI:18420"/>
    </cofactor>
    <text evidence="6 7">Binds 1 Mg(2+) ion per subunit.</text>
</comment>
<organism evidence="9 10">
    <name type="scientific">Candidatus Brocadia carolinensis</name>
    <dbReference type="NCBI Taxonomy" id="1004156"/>
    <lineage>
        <taxon>Bacteria</taxon>
        <taxon>Pseudomonadati</taxon>
        <taxon>Planctomycetota</taxon>
        <taxon>Candidatus Brocadiia</taxon>
        <taxon>Candidatus Brocadiales</taxon>
        <taxon>Candidatus Brocadiaceae</taxon>
        <taxon>Candidatus Brocadia</taxon>
    </lineage>
</organism>
<dbReference type="Pfam" id="PF02746">
    <property type="entry name" value="MR_MLE_N"/>
    <property type="match status" value="1"/>
</dbReference>
<dbReference type="GO" id="GO:0046872">
    <property type="term" value="F:metal ion binding"/>
    <property type="evidence" value="ECO:0007669"/>
    <property type="project" value="UniProtKB-KW"/>
</dbReference>
<dbReference type="Gene3D" id="3.20.20.120">
    <property type="entry name" value="Enolase-like C-terminal domain"/>
    <property type="match status" value="1"/>
</dbReference>